<comment type="caution">
    <text evidence="2">The sequence shown here is derived from an EMBL/GenBank/DDBJ whole genome shotgun (WGS) entry which is preliminary data.</text>
</comment>
<dbReference type="Pfam" id="PF20044">
    <property type="entry name" value="DUF6446"/>
    <property type="match status" value="1"/>
</dbReference>
<sequence>MNGKWVAGGIVGASLIFGAALYYSQVYAYYERLDASAPASEVTAATVVGTSEDLLATDFTGIDAETSPIRFRACFTTPLSLAMITETFEPYDDATPLVAPNWFSCFDADQIGMDIENGNAISILGEANIHYGIDRVIAVYPDGRGFAWNQINPCGEAVFDGDPAPAGCPPAP</sequence>
<evidence type="ECO:0000313" key="2">
    <source>
        <dbReference type="EMBL" id="GAA3870603.1"/>
    </source>
</evidence>
<accession>A0ABP7KAC8</accession>
<keyword evidence="1" id="KW-0812">Transmembrane</keyword>
<keyword evidence="1" id="KW-0472">Membrane</keyword>
<feature type="transmembrane region" description="Helical" evidence="1">
    <location>
        <begin position="6"/>
        <end position="23"/>
    </location>
</feature>
<protein>
    <submittedName>
        <fullName evidence="2">DUF6446 family protein</fullName>
    </submittedName>
</protein>
<dbReference type="Proteomes" id="UP001399917">
    <property type="component" value="Unassembled WGS sequence"/>
</dbReference>
<keyword evidence="3" id="KW-1185">Reference proteome</keyword>
<evidence type="ECO:0000313" key="3">
    <source>
        <dbReference type="Proteomes" id="UP001399917"/>
    </source>
</evidence>
<dbReference type="EMBL" id="BAABDF010000007">
    <property type="protein sequence ID" value="GAA3870603.1"/>
    <property type="molecule type" value="Genomic_DNA"/>
</dbReference>
<dbReference type="RefSeq" id="WP_344847020.1">
    <property type="nucleotide sequence ID" value="NZ_BAABDF010000007.1"/>
</dbReference>
<organism evidence="2 3">
    <name type="scientific">Celeribacter arenosi</name>
    <dbReference type="NCBI Taxonomy" id="792649"/>
    <lineage>
        <taxon>Bacteria</taxon>
        <taxon>Pseudomonadati</taxon>
        <taxon>Pseudomonadota</taxon>
        <taxon>Alphaproteobacteria</taxon>
        <taxon>Rhodobacterales</taxon>
        <taxon>Roseobacteraceae</taxon>
        <taxon>Celeribacter</taxon>
    </lineage>
</organism>
<reference evidence="3" key="1">
    <citation type="journal article" date="2019" name="Int. J. Syst. Evol. Microbiol.">
        <title>The Global Catalogue of Microorganisms (GCM) 10K type strain sequencing project: providing services to taxonomists for standard genome sequencing and annotation.</title>
        <authorList>
            <consortium name="The Broad Institute Genomics Platform"/>
            <consortium name="The Broad Institute Genome Sequencing Center for Infectious Disease"/>
            <person name="Wu L."/>
            <person name="Ma J."/>
        </authorList>
    </citation>
    <scope>NUCLEOTIDE SEQUENCE [LARGE SCALE GENOMIC DNA]</scope>
    <source>
        <strain evidence="3">JCM 17190</strain>
    </source>
</reference>
<name>A0ABP7KAC8_9RHOB</name>
<evidence type="ECO:0000256" key="1">
    <source>
        <dbReference type="SAM" id="Phobius"/>
    </source>
</evidence>
<dbReference type="InterPro" id="IPR045616">
    <property type="entry name" value="DUF6446"/>
</dbReference>
<proteinExistence type="predicted"/>
<keyword evidence="1" id="KW-1133">Transmembrane helix</keyword>
<gene>
    <name evidence="2" type="ORF">GCM10022404_20700</name>
</gene>